<name>A0A8B7Z2V0_ACAPL</name>
<dbReference type="KEGG" id="aplc:110984260"/>
<proteinExistence type="predicted"/>
<keyword evidence="1" id="KW-0812">Transmembrane</keyword>
<feature type="transmembrane region" description="Helical" evidence="1">
    <location>
        <begin position="90"/>
        <end position="112"/>
    </location>
</feature>
<keyword evidence="1" id="KW-0472">Membrane</keyword>
<dbReference type="RefSeq" id="XP_022099949.1">
    <property type="nucleotide sequence ID" value="XM_022244257.1"/>
</dbReference>
<dbReference type="GeneID" id="110984260"/>
<keyword evidence="2" id="KW-1185">Reference proteome</keyword>
<feature type="transmembrane region" description="Helical" evidence="1">
    <location>
        <begin position="57"/>
        <end position="78"/>
    </location>
</feature>
<dbReference type="AlphaFoldDB" id="A0A8B7Z2V0"/>
<protein>
    <submittedName>
        <fullName evidence="3">Uncharacterized protein LOC110984260</fullName>
    </submittedName>
</protein>
<sequence length="181" mass="21298">MWWYSFSHVVFHFIRWFPKSNRMKIRVIIVLFAFALLFPQFFVLTREHSSRYCGQHLFDQLIVSIVFTFCMIGFTIIFSMMDPVPFEVKVVFHIFGGICFIFGTVLTVFTALAIECQTNTVELYYMSLSSVVLCLLSMVFFVLMIPFWLINHFFPNAVLDRKGRTGLCYEPTQCCSCLWHI</sequence>
<keyword evidence="1" id="KW-1133">Transmembrane helix</keyword>
<gene>
    <name evidence="3" type="primary">LOC110984260</name>
</gene>
<dbReference type="OrthoDB" id="6017175at2759"/>
<accession>A0A8B7Z2V0</accession>
<evidence type="ECO:0000256" key="1">
    <source>
        <dbReference type="SAM" id="Phobius"/>
    </source>
</evidence>
<evidence type="ECO:0000313" key="3">
    <source>
        <dbReference type="RefSeq" id="XP_022099949.1"/>
    </source>
</evidence>
<feature type="transmembrane region" description="Helical" evidence="1">
    <location>
        <begin position="25"/>
        <end position="45"/>
    </location>
</feature>
<dbReference type="OMA" id="CGQHLFD"/>
<dbReference type="Proteomes" id="UP000694845">
    <property type="component" value="Unplaced"/>
</dbReference>
<organism evidence="2 3">
    <name type="scientific">Acanthaster planci</name>
    <name type="common">Crown-of-thorns starfish</name>
    <dbReference type="NCBI Taxonomy" id="133434"/>
    <lineage>
        <taxon>Eukaryota</taxon>
        <taxon>Metazoa</taxon>
        <taxon>Echinodermata</taxon>
        <taxon>Eleutherozoa</taxon>
        <taxon>Asterozoa</taxon>
        <taxon>Asteroidea</taxon>
        <taxon>Valvatacea</taxon>
        <taxon>Valvatida</taxon>
        <taxon>Acanthasteridae</taxon>
        <taxon>Acanthaster</taxon>
    </lineage>
</organism>
<feature type="transmembrane region" description="Helical" evidence="1">
    <location>
        <begin position="124"/>
        <end position="150"/>
    </location>
</feature>
<reference evidence="3" key="1">
    <citation type="submission" date="2025-08" db="UniProtKB">
        <authorList>
            <consortium name="RefSeq"/>
        </authorList>
    </citation>
    <scope>IDENTIFICATION</scope>
</reference>
<evidence type="ECO:0000313" key="2">
    <source>
        <dbReference type="Proteomes" id="UP000694845"/>
    </source>
</evidence>